<evidence type="ECO:0000256" key="1">
    <source>
        <dbReference type="ARBA" id="ARBA00000165"/>
    </source>
</evidence>
<evidence type="ECO:0000256" key="2">
    <source>
        <dbReference type="ARBA" id="ARBA00009443"/>
    </source>
</evidence>
<dbReference type="Proteomes" id="UP000468735">
    <property type="component" value="Unassembled WGS sequence"/>
</dbReference>
<dbReference type="InterPro" id="IPR004927">
    <property type="entry name" value="MerB"/>
</dbReference>
<dbReference type="SUPFAM" id="SSF46785">
    <property type="entry name" value="Winged helix' DNA-binding domain"/>
    <property type="match status" value="1"/>
</dbReference>
<dbReference type="AlphaFoldDB" id="A0A6H9YDP3"/>
<keyword evidence="7 11" id="KW-0456">Lyase</keyword>
<dbReference type="PRINTS" id="PR01699">
    <property type="entry name" value="ORGNOHGLYASE"/>
</dbReference>
<dbReference type="EMBL" id="WBMT01000018">
    <property type="protein sequence ID" value="KAB2343737.1"/>
    <property type="molecule type" value="Genomic_DNA"/>
</dbReference>
<evidence type="ECO:0000256" key="6">
    <source>
        <dbReference type="ARBA" id="ARBA00022914"/>
    </source>
</evidence>
<dbReference type="OrthoDB" id="7185309at2"/>
<feature type="domain" description="Alkylmercury lyase helix-turn-helix" evidence="10">
    <location>
        <begin position="16"/>
        <end position="78"/>
    </location>
</feature>
<accession>A0A6H9YDP3</accession>
<keyword evidence="12" id="KW-1185">Reference proteome</keyword>
<evidence type="ECO:0000313" key="11">
    <source>
        <dbReference type="EMBL" id="KAB2343737.1"/>
    </source>
</evidence>
<evidence type="ECO:0000313" key="12">
    <source>
        <dbReference type="Proteomes" id="UP000468735"/>
    </source>
</evidence>
<comment type="catalytic activity">
    <reaction evidence="1">
        <text>an alkylmercury + H(+) = an alkane + Hg(2+)</text>
        <dbReference type="Rhea" id="RHEA:18777"/>
        <dbReference type="ChEBI" id="CHEBI:15378"/>
        <dbReference type="ChEBI" id="CHEBI:16793"/>
        <dbReference type="ChEBI" id="CHEBI:18310"/>
        <dbReference type="ChEBI" id="CHEBI:83725"/>
        <dbReference type="EC" id="4.99.1.2"/>
    </reaction>
</comment>
<dbReference type="Gene3D" id="3.30.450.410">
    <property type="match status" value="1"/>
</dbReference>
<evidence type="ECO:0000259" key="10">
    <source>
        <dbReference type="Pfam" id="PF12324"/>
    </source>
</evidence>
<sequence>MTSQPGPEPSLEGVFRAETGSTLNWLGLPLLRLLARGRPVTADQLAAVTGRPIEQVRAALAGQGDIEYDDQRQIIGNGITLRPTAHRFIVDGASLFTWCALDTLVFPALLGRPADVESTCHATGVPVHLHVEPDRVTAVEPATTVVSLVTPADRTEIRSSFCNQVHFFASAHAAAAWLHDHPGASVLPTAQAQHQARSLIQSLPLAGGPGECSCC</sequence>
<dbReference type="GO" id="GO:0018836">
    <property type="term" value="F:alkylmercury lyase activity"/>
    <property type="evidence" value="ECO:0007669"/>
    <property type="project" value="UniProtKB-EC"/>
</dbReference>
<protein>
    <recommendedName>
        <fullName evidence="4">Alkylmercury lyase</fullName>
        <ecNumber evidence="3">4.99.1.2</ecNumber>
    </recommendedName>
    <alternativeName>
        <fullName evidence="9">Organomercurial lyase</fullName>
    </alternativeName>
</protein>
<dbReference type="EC" id="4.99.1.2" evidence="3"/>
<keyword evidence="5" id="KW-0475">Mercuric resistance</keyword>
<dbReference type="InterPro" id="IPR024259">
    <property type="entry name" value="MerB_HTH_dom"/>
</dbReference>
<evidence type="ECO:0000256" key="3">
    <source>
        <dbReference type="ARBA" id="ARBA00013237"/>
    </source>
</evidence>
<evidence type="ECO:0000256" key="7">
    <source>
        <dbReference type="ARBA" id="ARBA00023239"/>
    </source>
</evidence>
<evidence type="ECO:0000256" key="4">
    <source>
        <dbReference type="ARBA" id="ARBA00018180"/>
    </source>
</evidence>
<comment type="caution">
    <text evidence="11">The sequence shown here is derived from an EMBL/GenBank/DDBJ whole genome shotgun (WGS) entry which is preliminary data.</text>
</comment>
<dbReference type="PIRSF" id="PIRSF001458">
    <property type="entry name" value="MerB"/>
    <property type="match status" value="1"/>
</dbReference>
<dbReference type="InterPro" id="IPR036390">
    <property type="entry name" value="WH_DNA-bd_sf"/>
</dbReference>
<dbReference type="Pfam" id="PF03243">
    <property type="entry name" value="MerB"/>
    <property type="match status" value="1"/>
</dbReference>
<evidence type="ECO:0000256" key="9">
    <source>
        <dbReference type="ARBA" id="ARBA00031271"/>
    </source>
</evidence>
<name>A0A6H9YDP3_9ACTN</name>
<reference evidence="11 12" key="1">
    <citation type="submission" date="2019-09" db="EMBL/GenBank/DDBJ databases">
        <title>Actinomadura physcomitrii sp. nov., a novel actinomycete isolated from moss [Physcomitrium sphaericum (Ludw) Fuernr].</title>
        <authorList>
            <person name="Zhuang X."/>
            <person name="Liu C."/>
        </authorList>
    </citation>
    <scope>NUCLEOTIDE SEQUENCE [LARGE SCALE GENOMIC DNA]</scope>
    <source>
        <strain evidence="11 12">HMC1</strain>
    </source>
</reference>
<comment type="similarity">
    <text evidence="2">Belongs to the MerB family.</text>
</comment>
<gene>
    <name evidence="11" type="primary">merB</name>
    <name evidence="11" type="ORF">F8566_34025</name>
</gene>
<dbReference type="GO" id="GO:0046689">
    <property type="term" value="P:response to mercury ion"/>
    <property type="evidence" value="ECO:0007669"/>
    <property type="project" value="UniProtKB-KW"/>
</dbReference>
<evidence type="ECO:0000256" key="8">
    <source>
        <dbReference type="ARBA" id="ARBA00025326"/>
    </source>
</evidence>
<dbReference type="Pfam" id="PF12324">
    <property type="entry name" value="HTH_15"/>
    <property type="match status" value="1"/>
</dbReference>
<keyword evidence="6" id="KW-0476">Mercury</keyword>
<comment type="function">
    <text evidence="8">Cleaves the carbon-mercury bond of organomercurials such as phenylmercuric acetate. One product is Hg(2+), which is subsequently detoxified by the mercuric reductase.</text>
</comment>
<dbReference type="NCBIfam" id="NF033555">
    <property type="entry name" value="lyase_MerB"/>
    <property type="match status" value="1"/>
</dbReference>
<dbReference type="NCBIfam" id="NF009710">
    <property type="entry name" value="PRK13239.1"/>
    <property type="match status" value="1"/>
</dbReference>
<dbReference type="SUPFAM" id="SSF160387">
    <property type="entry name" value="NosL/MerB-like"/>
    <property type="match status" value="1"/>
</dbReference>
<evidence type="ECO:0000256" key="5">
    <source>
        <dbReference type="ARBA" id="ARBA00022466"/>
    </source>
</evidence>
<proteinExistence type="inferred from homology"/>
<dbReference type="InterPro" id="IPR053717">
    <property type="entry name" value="MerB_lyase_sf"/>
</dbReference>
<organism evidence="11 12">
    <name type="scientific">Actinomadura rudentiformis</name>
    <dbReference type="NCBI Taxonomy" id="359158"/>
    <lineage>
        <taxon>Bacteria</taxon>
        <taxon>Bacillati</taxon>
        <taxon>Actinomycetota</taxon>
        <taxon>Actinomycetes</taxon>
        <taxon>Streptosporangiales</taxon>
        <taxon>Thermomonosporaceae</taxon>
        <taxon>Actinomadura</taxon>
    </lineage>
</organism>
<dbReference type="RefSeq" id="WP_151565961.1">
    <property type="nucleotide sequence ID" value="NZ_WBMT01000018.1"/>
</dbReference>